<evidence type="ECO:0000313" key="2">
    <source>
        <dbReference type="EMBL" id="KAK3264274.1"/>
    </source>
</evidence>
<sequence>MEGQVRDDALRRREQRRDTAGPTVAALHSSSSPLLGRSWEDELEDNLTECLPWEHRETTSKGETIYVTTLAAINARPV</sequence>
<dbReference type="AlphaFoldDB" id="A0AAE0KXL9"/>
<accession>A0AAE0KXL9</accession>
<name>A0AAE0KXL9_9CHLO</name>
<dbReference type="Proteomes" id="UP001190700">
    <property type="component" value="Unassembled WGS sequence"/>
</dbReference>
<feature type="compositionally biased region" description="Basic and acidic residues" evidence="1">
    <location>
        <begin position="1"/>
        <end position="19"/>
    </location>
</feature>
<keyword evidence="3" id="KW-1185">Reference proteome</keyword>
<feature type="region of interest" description="Disordered" evidence="1">
    <location>
        <begin position="1"/>
        <end position="38"/>
    </location>
</feature>
<comment type="caution">
    <text evidence="2">The sequence shown here is derived from an EMBL/GenBank/DDBJ whole genome shotgun (WGS) entry which is preliminary data.</text>
</comment>
<organism evidence="2 3">
    <name type="scientific">Cymbomonas tetramitiformis</name>
    <dbReference type="NCBI Taxonomy" id="36881"/>
    <lineage>
        <taxon>Eukaryota</taxon>
        <taxon>Viridiplantae</taxon>
        <taxon>Chlorophyta</taxon>
        <taxon>Pyramimonadophyceae</taxon>
        <taxon>Pyramimonadales</taxon>
        <taxon>Pyramimonadaceae</taxon>
        <taxon>Cymbomonas</taxon>
    </lineage>
</organism>
<evidence type="ECO:0000313" key="3">
    <source>
        <dbReference type="Proteomes" id="UP001190700"/>
    </source>
</evidence>
<gene>
    <name evidence="2" type="ORF">CYMTET_26978</name>
</gene>
<protein>
    <submittedName>
        <fullName evidence="2">Uncharacterized protein</fullName>
    </submittedName>
</protein>
<proteinExistence type="predicted"/>
<dbReference type="EMBL" id="LGRX02014674">
    <property type="protein sequence ID" value="KAK3264274.1"/>
    <property type="molecule type" value="Genomic_DNA"/>
</dbReference>
<reference evidence="2 3" key="1">
    <citation type="journal article" date="2015" name="Genome Biol. Evol.">
        <title>Comparative Genomics of a Bacterivorous Green Alga Reveals Evolutionary Causalities and Consequences of Phago-Mixotrophic Mode of Nutrition.</title>
        <authorList>
            <person name="Burns J.A."/>
            <person name="Paasch A."/>
            <person name="Narechania A."/>
            <person name="Kim E."/>
        </authorList>
    </citation>
    <scope>NUCLEOTIDE SEQUENCE [LARGE SCALE GENOMIC DNA]</scope>
    <source>
        <strain evidence="2 3">PLY_AMNH</strain>
    </source>
</reference>
<evidence type="ECO:0000256" key="1">
    <source>
        <dbReference type="SAM" id="MobiDB-lite"/>
    </source>
</evidence>